<dbReference type="InterPro" id="IPR001900">
    <property type="entry name" value="RNase_II/R"/>
</dbReference>
<dbReference type="PROSITE" id="PS01175">
    <property type="entry name" value="RIBONUCLEASE_II"/>
    <property type="match status" value="1"/>
</dbReference>
<dbReference type="AlphaFoldDB" id="A0A0S4KIX9"/>
<proteinExistence type="predicted"/>
<accession>A0A0S4KIX9</accession>
<dbReference type="GO" id="GO:0003723">
    <property type="term" value="F:RNA binding"/>
    <property type="evidence" value="ECO:0007669"/>
    <property type="project" value="InterPro"/>
</dbReference>
<feature type="domain" description="RNB" evidence="1">
    <location>
        <begin position="136"/>
        <end position="488"/>
    </location>
</feature>
<dbReference type="SMART" id="SM00955">
    <property type="entry name" value="RNB"/>
    <property type="match status" value="1"/>
</dbReference>
<dbReference type="GO" id="GO:0006402">
    <property type="term" value="P:mRNA catabolic process"/>
    <property type="evidence" value="ECO:0007669"/>
    <property type="project" value="TreeGrafter"/>
</dbReference>
<dbReference type="InterPro" id="IPR050180">
    <property type="entry name" value="RNR_Ribonuclease"/>
</dbReference>
<dbReference type="GO" id="GO:0000932">
    <property type="term" value="C:P-body"/>
    <property type="evidence" value="ECO:0007669"/>
    <property type="project" value="TreeGrafter"/>
</dbReference>
<dbReference type="OMA" id="WYTHFTS"/>
<dbReference type="EMBL" id="CYKH01001172">
    <property type="protein sequence ID" value="CUI14483.1"/>
    <property type="molecule type" value="Genomic_DNA"/>
</dbReference>
<dbReference type="GO" id="GO:0000175">
    <property type="term" value="F:3'-5'-RNA exonuclease activity"/>
    <property type="evidence" value="ECO:0007669"/>
    <property type="project" value="TreeGrafter"/>
</dbReference>
<dbReference type="VEuPathDB" id="TriTrypDB:BSAL_90100"/>
<sequence>VHPARLLDQPGNAPTNGVVQANRFYKFRSYDKSFPFIAVFGADIPPPLHEKLADVLPLIEVLVDKNGAPEQWVDNHRFPRGKVLMSLGMGGTAESETRAIAASNNIKDAPFTEEVEDAVFKEFIIPSSDRLKELGRRDLRDEEFVCTIDPATARDLDDAISITKTSGGYRVGVHIADVSYFVPLGNPVDLEARDRCTSTYFVERVIPMLPHKLCEDYCSLNAGEDKFAFSCIFQMDNNGVITSEWFGQSIIRNRCRMAYEDAQNIIEGNLTGDSLVFHEEELKTSPWPKEELTKKVVSSVTMMFELASKMRAARYEAGCLSLNKSKLKFRFDDINARVAPIGFGLDGIHEANWMVEQFMLLANIRVAEKIVEFLPQSALLRKHDSPDVKKLRAFKDAAAKHGIKLSVKTSKGLNDSLAKYSNDPRSDSLRLMATYNMMLAKYISSGEDETNPVDHYALATPCYTHFTSPIRRYADLMVHRQLLLALEIEQQVKRNANNNNANATVDVSLMKNKQYYFTHYEVSDIADRCNQQKERARKCSDASLKLFFCLYLEAIRIKSHVDKSIFPTQWVSAEVVRIKDGSFTIYASEIGSDCEIAFNSRNQHWRGECKFDKDSNSVILNWGPGQGQGEGSEDQEEAVGLFHRVTASLLVTRDQGLMKLDMILDAPWNRDRFPVGVRKVL</sequence>
<name>A0A0S4KIX9_BODSA</name>
<dbReference type="Proteomes" id="UP000051952">
    <property type="component" value="Unassembled WGS sequence"/>
</dbReference>
<dbReference type="PANTHER" id="PTHR23355">
    <property type="entry name" value="RIBONUCLEASE"/>
    <property type="match status" value="1"/>
</dbReference>
<dbReference type="InterPro" id="IPR022966">
    <property type="entry name" value="RNase_II/R_CS"/>
</dbReference>
<keyword evidence="3" id="KW-1185">Reference proteome</keyword>
<dbReference type="PANTHER" id="PTHR23355:SF9">
    <property type="entry name" value="DIS3-LIKE EXONUCLEASE 2"/>
    <property type="match status" value="1"/>
</dbReference>
<dbReference type="OrthoDB" id="372421at2759"/>
<dbReference type="Pfam" id="PF00773">
    <property type="entry name" value="RNB"/>
    <property type="match status" value="1"/>
</dbReference>
<protein>
    <submittedName>
        <fullName evidence="2">Ribonuclease II-like protein, putative</fullName>
    </submittedName>
</protein>
<dbReference type="InterPro" id="IPR041505">
    <property type="entry name" value="Dis3_CSD2"/>
</dbReference>
<dbReference type="SUPFAM" id="SSF50249">
    <property type="entry name" value="Nucleic acid-binding proteins"/>
    <property type="match status" value="1"/>
</dbReference>
<feature type="non-terminal residue" evidence="2">
    <location>
        <position position="1"/>
    </location>
</feature>
<evidence type="ECO:0000313" key="3">
    <source>
        <dbReference type="Proteomes" id="UP000051952"/>
    </source>
</evidence>
<evidence type="ECO:0000259" key="1">
    <source>
        <dbReference type="SMART" id="SM00955"/>
    </source>
</evidence>
<organism evidence="2 3">
    <name type="scientific">Bodo saltans</name>
    <name type="common">Flagellated protozoan</name>
    <dbReference type="NCBI Taxonomy" id="75058"/>
    <lineage>
        <taxon>Eukaryota</taxon>
        <taxon>Discoba</taxon>
        <taxon>Euglenozoa</taxon>
        <taxon>Kinetoplastea</taxon>
        <taxon>Metakinetoplastina</taxon>
        <taxon>Eubodonida</taxon>
        <taxon>Bodonidae</taxon>
        <taxon>Bodo</taxon>
    </lineage>
</organism>
<reference evidence="3" key="1">
    <citation type="submission" date="2015-09" db="EMBL/GenBank/DDBJ databases">
        <authorList>
            <consortium name="Pathogen Informatics"/>
        </authorList>
    </citation>
    <scope>NUCLEOTIDE SEQUENCE [LARGE SCALE GENOMIC DNA]</scope>
    <source>
        <strain evidence="3">Lake Konstanz</strain>
    </source>
</reference>
<dbReference type="Pfam" id="PF17849">
    <property type="entry name" value="OB_Dis3"/>
    <property type="match status" value="1"/>
</dbReference>
<dbReference type="InterPro" id="IPR012340">
    <property type="entry name" value="NA-bd_OB-fold"/>
</dbReference>
<gene>
    <name evidence="2" type="ORF">BSAL_90100</name>
</gene>
<evidence type="ECO:0000313" key="2">
    <source>
        <dbReference type="EMBL" id="CUI14483.1"/>
    </source>
</evidence>